<evidence type="ECO:0000256" key="1">
    <source>
        <dbReference type="SAM" id="MobiDB-lite"/>
    </source>
</evidence>
<dbReference type="GO" id="GO:0034719">
    <property type="term" value="C:SMN-Sm protein complex"/>
    <property type="evidence" value="ECO:0007669"/>
    <property type="project" value="InterPro"/>
</dbReference>
<feature type="compositionally biased region" description="Basic residues" evidence="1">
    <location>
        <begin position="12"/>
        <end position="23"/>
    </location>
</feature>
<gene>
    <name evidence="3" type="ORF">QR680_018776</name>
</gene>
<feature type="region of interest" description="Disordered" evidence="1">
    <location>
        <begin position="1"/>
        <end position="28"/>
    </location>
</feature>
<evidence type="ECO:0000259" key="2">
    <source>
        <dbReference type="Pfam" id="PF13679"/>
    </source>
</evidence>
<dbReference type="Proteomes" id="UP001175271">
    <property type="component" value="Unassembled WGS sequence"/>
</dbReference>
<sequence>MQGGAKRESGKSKKSFPRGRKMSKTTERPLQTLEEVCIKRDQNMRGTLAERSLLAANGMCGKDVEIVLHQCGSGTAKLMAMQSGFEHYIVTDVQLPSRALPSAVIRMSDTVAIGIDFDKMEKFLANFGWISDIYMIDHVIEKHWDRLPSAWKIYFDSLKAPHEFRALFEAPCSSVPPLGLLALKAFVKKHSVPRNPKFSMDVKLGNKLRIKIKQKKEHEITRIIALCEKLLHEAPIDEIVDLGAGLGHLSRVLAHHLAEAHPERSIMVSTVEGDSQLVESSLALDEHFGRRVAKDVEWKKPNREDAYIRSDEQLKQEGDDARKALLGLHTCGDFSPTIIRYFANHSGAKHLIHFGCCYHKLNGGADKLYAQVYDGHEESAVEIGFPMSERFSNARLSYAARELACHAQEQFLERIRGEKDFSNFKINCYRAVLEWVVVEKLDHKEARHQPVRSIKEATDFWEYAEKALESSLFDEISAVKHTDKQEIEDVVTTELTRIFAVYCLRLMLAPLIESIILRDRQAYLQENGVEAALKPVFNPVLSPRNIVLLASKK</sequence>
<accession>A0AA39LRC4</accession>
<dbReference type="SUPFAM" id="SSF53335">
    <property type="entry name" value="S-adenosyl-L-methionine-dependent methyltransferases"/>
    <property type="match status" value="1"/>
</dbReference>
<name>A0AA39LRC4_9BILA</name>
<reference evidence="3" key="1">
    <citation type="submission" date="2023-06" db="EMBL/GenBank/DDBJ databases">
        <title>Genomic analysis of the entomopathogenic nematode Steinernema hermaphroditum.</title>
        <authorList>
            <person name="Schwarz E.M."/>
            <person name="Heppert J.K."/>
            <person name="Baniya A."/>
            <person name="Schwartz H.T."/>
            <person name="Tan C.-H."/>
            <person name="Antoshechkin I."/>
            <person name="Sternberg P.W."/>
            <person name="Goodrich-Blair H."/>
            <person name="Dillman A.R."/>
        </authorList>
    </citation>
    <scope>NUCLEOTIDE SEQUENCE</scope>
    <source>
        <strain evidence="3">PS9179</strain>
        <tissue evidence="3">Whole animal</tissue>
    </source>
</reference>
<dbReference type="InterPro" id="IPR052220">
    <property type="entry name" value="METTL25"/>
</dbReference>
<evidence type="ECO:0000313" key="4">
    <source>
        <dbReference type="Proteomes" id="UP001175271"/>
    </source>
</evidence>
<dbReference type="EMBL" id="JAUCMV010000004">
    <property type="protein sequence ID" value="KAK0406743.1"/>
    <property type="molecule type" value="Genomic_DNA"/>
</dbReference>
<keyword evidence="4" id="KW-1185">Reference proteome</keyword>
<dbReference type="InterPro" id="IPR029063">
    <property type="entry name" value="SAM-dependent_MTases_sf"/>
</dbReference>
<feature type="domain" description="Methyltransferase" evidence="2">
    <location>
        <begin position="215"/>
        <end position="362"/>
    </location>
</feature>
<dbReference type="InterPro" id="IPR025714">
    <property type="entry name" value="Methyltranfer_dom"/>
</dbReference>
<comment type="caution">
    <text evidence="3">The sequence shown here is derived from an EMBL/GenBank/DDBJ whole genome shotgun (WGS) entry which is preliminary data.</text>
</comment>
<proteinExistence type="predicted"/>
<dbReference type="Pfam" id="PF11095">
    <property type="entry name" value="Gemin7"/>
    <property type="match status" value="1"/>
</dbReference>
<dbReference type="PANTHER" id="PTHR12496">
    <property type="entry name" value="CGI-41 METHYLTRANSFERASE"/>
    <property type="match status" value="1"/>
</dbReference>
<dbReference type="PANTHER" id="PTHR12496:SF2">
    <property type="entry name" value="METHYLTRANSFERASE-LIKE PROTEIN 25B"/>
    <property type="match status" value="1"/>
</dbReference>
<evidence type="ECO:0000313" key="3">
    <source>
        <dbReference type="EMBL" id="KAK0406743.1"/>
    </source>
</evidence>
<protein>
    <recommendedName>
        <fullName evidence="2">Methyltransferase domain-containing protein</fullName>
    </recommendedName>
</protein>
<feature type="compositionally biased region" description="Basic and acidic residues" evidence="1">
    <location>
        <begin position="1"/>
        <end position="11"/>
    </location>
</feature>
<dbReference type="Gene3D" id="2.30.30.100">
    <property type="match status" value="1"/>
</dbReference>
<dbReference type="AlphaFoldDB" id="A0AA39LRC4"/>
<organism evidence="3 4">
    <name type="scientific">Steinernema hermaphroditum</name>
    <dbReference type="NCBI Taxonomy" id="289476"/>
    <lineage>
        <taxon>Eukaryota</taxon>
        <taxon>Metazoa</taxon>
        <taxon>Ecdysozoa</taxon>
        <taxon>Nematoda</taxon>
        <taxon>Chromadorea</taxon>
        <taxon>Rhabditida</taxon>
        <taxon>Tylenchina</taxon>
        <taxon>Panagrolaimomorpha</taxon>
        <taxon>Strongyloidoidea</taxon>
        <taxon>Steinernematidae</taxon>
        <taxon>Steinernema</taxon>
    </lineage>
</organism>
<dbReference type="InterPro" id="IPR020338">
    <property type="entry name" value="SMN_gemin7"/>
</dbReference>
<dbReference type="Pfam" id="PF13679">
    <property type="entry name" value="Methyltransf_32"/>
    <property type="match status" value="1"/>
</dbReference>